<feature type="transmembrane region" description="Helical" evidence="1">
    <location>
        <begin position="211"/>
        <end position="232"/>
    </location>
</feature>
<feature type="transmembrane region" description="Helical" evidence="1">
    <location>
        <begin position="107"/>
        <end position="125"/>
    </location>
</feature>
<feature type="transmembrane region" description="Helical" evidence="1">
    <location>
        <begin position="187"/>
        <end position="205"/>
    </location>
</feature>
<keyword evidence="1" id="KW-0472">Membrane</keyword>
<gene>
    <name evidence="3" type="ORF">QO014_003893</name>
</gene>
<name>A0ABU0HB02_9HYPH</name>
<feature type="transmembrane region" description="Helical" evidence="1">
    <location>
        <begin position="77"/>
        <end position="95"/>
    </location>
</feature>
<dbReference type="SUPFAM" id="SSF103481">
    <property type="entry name" value="Multidrug resistance efflux transporter EmrE"/>
    <property type="match status" value="2"/>
</dbReference>
<comment type="caution">
    <text evidence="3">The sequence shown here is derived from an EMBL/GenBank/DDBJ whole genome shotgun (WGS) entry which is preliminary data.</text>
</comment>
<reference evidence="3 4" key="1">
    <citation type="submission" date="2023-07" db="EMBL/GenBank/DDBJ databases">
        <title>Genomic Encyclopedia of Type Strains, Phase IV (KMG-IV): sequencing the most valuable type-strain genomes for metagenomic binning, comparative biology and taxonomic classification.</title>
        <authorList>
            <person name="Goeker M."/>
        </authorList>
    </citation>
    <scope>NUCLEOTIDE SEQUENCE [LARGE SCALE GENOMIC DNA]</scope>
    <source>
        <strain evidence="3 4">B6-8</strain>
    </source>
</reference>
<dbReference type="Proteomes" id="UP001241603">
    <property type="component" value="Unassembled WGS sequence"/>
</dbReference>
<dbReference type="PANTHER" id="PTHR22911:SF103">
    <property type="entry name" value="BLR2811 PROTEIN"/>
    <property type="match status" value="1"/>
</dbReference>
<protein>
    <submittedName>
        <fullName evidence="3">Drug/metabolite transporter (DMT)-like permease</fullName>
    </submittedName>
</protein>
<keyword evidence="4" id="KW-1185">Reference proteome</keyword>
<dbReference type="EMBL" id="JAUSVO010000005">
    <property type="protein sequence ID" value="MDQ0439492.1"/>
    <property type="molecule type" value="Genomic_DNA"/>
</dbReference>
<feature type="transmembrane region" description="Helical" evidence="1">
    <location>
        <begin position="270"/>
        <end position="288"/>
    </location>
</feature>
<sequence length="305" mass="32905">MSASPSAAEAAQRLRGILIYCSSMLIFSSLDTSAKFASTALPALEVSWMRFVVHALLAIAILRPWRHWNLYKTKRPVLQIARSLVLAGSTIFNFMALRELQLDETAAIGFSGPFFIAGLAGPFLGEWAGPRRWMAIFIGFIGVLIVTAPGVGTFKPAIFLALSAALSYAFFILSTRLLTATESMQSLLLYAAAIPALALAPLAIPEAIMPPTIPIGVALLMMGVFGILAHWCVIRAHTLAPAPVLAPFMYIQMVWAILLGYLVFGNLPEPRTLVGAGVIVVSGIYLLYREHLRAPDRPPSTIDGA</sequence>
<dbReference type="PANTHER" id="PTHR22911">
    <property type="entry name" value="ACYL-MALONYL CONDENSING ENZYME-RELATED"/>
    <property type="match status" value="1"/>
</dbReference>
<keyword evidence="1" id="KW-0812">Transmembrane</keyword>
<feature type="transmembrane region" description="Helical" evidence="1">
    <location>
        <begin position="48"/>
        <end position="65"/>
    </location>
</feature>
<organism evidence="3 4">
    <name type="scientific">Kaistia dalseonensis</name>
    <dbReference type="NCBI Taxonomy" id="410840"/>
    <lineage>
        <taxon>Bacteria</taxon>
        <taxon>Pseudomonadati</taxon>
        <taxon>Pseudomonadota</taxon>
        <taxon>Alphaproteobacteria</taxon>
        <taxon>Hyphomicrobiales</taxon>
        <taxon>Kaistiaceae</taxon>
        <taxon>Kaistia</taxon>
    </lineage>
</organism>
<dbReference type="Pfam" id="PF00892">
    <property type="entry name" value="EamA"/>
    <property type="match status" value="2"/>
</dbReference>
<dbReference type="RefSeq" id="WP_266350367.1">
    <property type="nucleotide sequence ID" value="NZ_JAPKNG010000005.1"/>
</dbReference>
<proteinExistence type="predicted"/>
<evidence type="ECO:0000313" key="4">
    <source>
        <dbReference type="Proteomes" id="UP001241603"/>
    </source>
</evidence>
<dbReference type="InterPro" id="IPR037185">
    <property type="entry name" value="EmrE-like"/>
</dbReference>
<feature type="domain" description="EamA" evidence="2">
    <location>
        <begin position="156"/>
        <end position="287"/>
    </location>
</feature>
<feature type="transmembrane region" description="Helical" evidence="1">
    <location>
        <begin position="157"/>
        <end position="175"/>
    </location>
</feature>
<evidence type="ECO:0000259" key="2">
    <source>
        <dbReference type="Pfam" id="PF00892"/>
    </source>
</evidence>
<feature type="domain" description="EamA" evidence="2">
    <location>
        <begin position="15"/>
        <end position="147"/>
    </location>
</feature>
<keyword evidence="1" id="KW-1133">Transmembrane helix</keyword>
<evidence type="ECO:0000256" key="1">
    <source>
        <dbReference type="SAM" id="Phobius"/>
    </source>
</evidence>
<evidence type="ECO:0000313" key="3">
    <source>
        <dbReference type="EMBL" id="MDQ0439492.1"/>
    </source>
</evidence>
<accession>A0ABU0HB02</accession>
<feature type="transmembrane region" description="Helical" evidence="1">
    <location>
        <begin position="244"/>
        <end position="264"/>
    </location>
</feature>
<dbReference type="InterPro" id="IPR000620">
    <property type="entry name" value="EamA_dom"/>
</dbReference>
<feature type="transmembrane region" description="Helical" evidence="1">
    <location>
        <begin position="132"/>
        <end position="151"/>
    </location>
</feature>